<evidence type="ECO:0000256" key="1">
    <source>
        <dbReference type="SAM" id="MobiDB-lite"/>
    </source>
</evidence>
<dbReference type="AlphaFoldDB" id="A0A8S4S127"/>
<dbReference type="Proteomes" id="UP000838756">
    <property type="component" value="Unassembled WGS sequence"/>
</dbReference>
<sequence length="98" mass="10759">MASPDDRCVDNGTSGLDLKASEMSAPRPLTLKCIFALSSAKCPSPILLHRLPKQAFQRSRSPWQPPPQSNPSRHPSSHQAKKNSPTLMTKNVIASTRR</sequence>
<evidence type="ECO:0000313" key="2">
    <source>
        <dbReference type="EMBL" id="CAH2245133.1"/>
    </source>
</evidence>
<keyword evidence="3" id="KW-1185">Reference proteome</keyword>
<accession>A0A8S4S127</accession>
<organism evidence="2 3">
    <name type="scientific">Pararge aegeria aegeria</name>
    <dbReference type="NCBI Taxonomy" id="348720"/>
    <lineage>
        <taxon>Eukaryota</taxon>
        <taxon>Metazoa</taxon>
        <taxon>Ecdysozoa</taxon>
        <taxon>Arthropoda</taxon>
        <taxon>Hexapoda</taxon>
        <taxon>Insecta</taxon>
        <taxon>Pterygota</taxon>
        <taxon>Neoptera</taxon>
        <taxon>Endopterygota</taxon>
        <taxon>Lepidoptera</taxon>
        <taxon>Glossata</taxon>
        <taxon>Ditrysia</taxon>
        <taxon>Papilionoidea</taxon>
        <taxon>Nymphalidae</taxon>
        <taxon>Satyrinae</taxon>
        <taxon>Satyrini</taxon>
        <taxon>Parargina</taxon>
        <taxon>Pararge</taxon>
    </lineage>
</organism>
<gene>
    <name evidence="2" type="primary">jg2386</name>
    <name evidence="2" type="ORF">PAEG_LOCUS20983</name>
</gene>
<proteinExistence type="predicted"/>
<feature type="region of interest" description="Disordered" evidence="1">
    <location>
        <begin position="51"/>
        <end position="98"/>
    </location>
</feature>
<reference evidence="2" key="1">
    <citation type="submission" date="2022-03" db="EMBL/GenBank/DDBJ databases">
        <authorList>
            <person name="Lindestad O."/>
        </authorList>
    </citation>
    <scope>NUCLEOTIDE SEQUENCE</scope>
</reference>
<feature type="compositionally biased region" description="Polar residues" evidence="1">
    <location>
        <begin position="82"/>
        <end position="98"/>
    </location>
</feature>
<evidence type="ECO:0000313" key="3">
    <source>
        <dbReference type="Proteomes" id="UP000838756"/>
    </source>
</evidence>
<dbReference type="EMBL" id="CAKXAJ010025893">
    <property type="protein sequence ID" value="CAH2245133.1"/>
    <property type="molecule type" value="Genomic_DNA"/>
</dbReference>
<protein>
    <submittedName>
        <fullName evidence="2">Jg2386 protein</fullName>
    </submittedName>
</protein>
<comment type="caution">
    <text evidence="2">The sequence shown here is derived from an EMBL/GenBank/DDBJ whole genome shotgun (WGS) entry which is preliminary data.</text>
</comment>
<feature type="region of interest" description="Disordered" evidence="1">
    <location>
        <begin position="1"/>
        <end position="22"/>
    </location>
</feature>
<name>A0A8S4S127_9NEOP</name>